<dbReference type="GO" id="GO:0005912">
    <property type="term" value="C:adherens junction"/>
    <property type="evidence" value="ECO:0007669"/>
    <property type="project" value="TreeGrafter"/>
</dbReference>
<feature type="domain" description="PDZ" evidence="4">
    <location>
        <begin position="1173"/>
        <end position="1263"/>
    </location>
</feature>
<feature type="region of interest" description="Disordered" evidence="3">
    <location>
        <begin position="1102"/>
        <end position="1143"/>
    </location>
</feature>
<dbReference type="Pfam" id="PF00595">
    <property type="entry name" value="PDZ"/>
    <property type="match status" value="4"/>
</dbReference>
<accession>A0AAW1L942</accession>
<dbReference type="SUPFAM" id="SSF52058">
    <property type="entry name" value="L domain-like"/>
    <property type="match status" value="2"/>
</dbReference>
<dbReference type="GO" id="GO:0098887">
    <property type="term" value="P:neurotransmitter receptor transport, endosome to postsynaptic membrane"/>
    <property type="evidence" value="ECO:0007669"/>
    <property type="project" value="TreeGrafter"/>
</dbReference>
<reference evidence="5 6" key="1">
    <citation type="journal article" date="2024" name="BMC Genomics">
        <title>De novo assembly and annotation of Popillia japonica's genome with initial clues to its potential as an invasive pest.</title>
        <authorList>
            <person name="Cucini C."/>
            <person name="Boschi S."/>
            <person name="Funari R."/>
            <person name="Cardaioli E."/>
            <person name="Iannotti N."/>
            <person name="Marturano G."/>
            <person name="Paoli F."/>
            <person name="Bruttini M."/>
            <person name="Carapelli A."/>
            <person name="Frati F."/>
            <person name="Nardi F."/>
        </authorList>
    </citation>
    <scope>NUCLEOTIDE SEQUENCE [LARGE SCALE GENOMIC DNA]</scope>
    <source>
        <strain evidence="5">DMR45628</strain>
    </source>
</reference>
<feature type="compositionally biased region" description="Acidic residues" evidence="3">
    <location>
        <begin position="452"/>
        <end position="461"/>
    </location>
</feature>
<dbReference type="SMART" id="SM00228">
    <property type="entry name" value="PDZ"/>
    <property type="match status" value="4"/>
</dbReference>
<evidence type="ECO:0000313" key="6">
    <source>
        <dbReference type="Proteomes" id="UP001458880"/>
    </source>
</evidence>
<keyword evidence="2" id="KW-0677">Repeat</keyword>
<dbReference type="FunFam" id="2.30.42.10:FF:000074">
    <property type="entry name" value="protein scribble homolog isoform X2"/>
    <property type="match status" value="1"/>
</dbReference>
<dbReference type="GO" id="GO:0043113">
    <property type="term" value="P:receptor clustering"/>
    <property type="evidence" value="ECO:0007669"/>
    <property type="project" value="TreeGrafter"/>
</dbReference>
<evidence type="ECO:0000256" key="3">
    <source>
        <dbReference type="SAM" id="MobiDB-lite"/>
    </source>
</evidence>
<dbReference type="EMBL" id="JASPKY010000146">
    <property type="protein sequence ID" value="KAK9730449.1"/>
    <property type="molecule type" value="Genomic_DNA"/>
</dbReference>
<sequence>MFRCIPIFKGCNRQVEFVDKRHCSLPTVPEDILRYSRSLEELLLDANHIRDLPKNFFRLHRLRKLSLSDNEIHRLPPDIQNFENLVELDVSRNDIPDIPESIGTLQALQVADFSSNPIPKLPLTFSKLQSLTILGLNDMSLTSLPPDFGRLASLTSLELRENLLKGLPSSLASLTKLERLDLGDNEIEELPAHMGDLPALQELWLDHNQLQRLPPEIGKLRNLTCLDISENRLEALPEEIAGLESLTDLHLSQNVLETLPDGIGKLEKLTILKVDQNRLAILNSNIGYCSNLQELILTENFLNELPSQVGKLVKLTNLNVDRNSLSAIPEELGNLRELGVLSLRDNKLTILPDSLGKCERLHVLDVSGNKLPYLPVSLLQLELKAVWLSENQAQPMLIFQTDTDPATGNTVLTCFLLPQQEYQPTNASSDGRLYRCDVTAALSNGALRSDDQNSELDDWEEKEASRTHSVKFSDPQDQDNRETPFVRQNTPHPRELKAKAHKLFARGQTSLEEGDLQQADAVCDDHYQGSNQTPEPVEVKLHDPVITRVEAVTIVGNGNEESSDPSADEDSEEALKRKEEPLPEQTTTPTPPESIGERSASSQEILSAMTSTLPKVRVKTGGTIVNIKSGKAIPKSKSATLIISNKSKIVPERKPSKVVRTVQKAGDSDATVELREEKYEIHIERSRSGLGLSIAGGRGSTPFKGDDEGIFISRVTEGGPADLAGLRVGDKVISVNRVDVTNVSHYDAVEVLKASGSVLILEVSREVTRLINRDPDAKDGDLRRVTTPVPPPPLNTEENSVPMQKVLIHTTLIRDSRGLGFSIAGGRGSPPFKVDSDAIFVSRITEGGVAHKDGKLVVGDRVTSINGIDLNGATHDMAVSLLTGLERFVRLVVEREVPVSQQESNSPSPGPQQSPRVFGLPKPYSGLYSPNSYMSNRPGYNSYRRSLEADKKIEPIPPVNEEKTNGIDQTPKNETPPLVTTNGTNANNTEHPQPAPRRLNSQTSTDLGPKVAAVTQKPTPVITNSTEAQHNQQQPPSQNQQQQPLQNQQQQPLQNQQQQPQQNHKKATPTSSLDGDDAQVLPRPITNEEFQAMIPAHFLTSSNTTTTNASSKTPEPTQTVSVTIKRPDPPIELPPAPTGPGRVTETITKSTFTETVVTRITDNNLVVPVIIEDVTLSKAGGSLGFSIIGGTDHSSIPFGSKEPGIFISHMVPGGTADSCGKLRVGDRIIKVNGTDVTQATHQEAVMELLRPGDQITLSVRHDPLPEGFQDLTIVKAENEKLGMHIKGGCQGQRGNPLDRHDEETVVLKRVGRLKAGMRLVEVNGKSLLGASHQEAVNALRTCGNTIKLVVCKGYDRAEVEKALAEGRLTRGGSISSRSQSVSSLDFPDEEAVQEHRMQSELMQEKQIRKGGSGKKAQIAGEI</sequence>
<dbReference type="InterPro" id="IPR055414">
    <property type="entry name" value="LRR_R13L4/SHOC2-like"/>
</dbReference>
<dbReference type="SMART" id="SM00364">
    <property type="entry name" value="LRR_BAC"/>
    <property type="match status" value="11"/>
</dbReference>
<dbReference type="CDD" id="cd06702">
    <property type="entry name" value="PDZ3_Scribble-like"/>
    <property type="match status" value="1"/>
</dbReference>
<feature type="domain" description="PDZ" evidence="4">
    <location>
        <begin position="680"/>
        <end position="767"/>
    </location>
</feature>
<dbReference type="Gene3D" id="2.30.42.10">
    <property type="match status" value="4"/>
</dbReference>
<feature type="region of interest" description="Disordered" evidence="3">
    <location>
        <begin position="951"/>
        <end position="1005"/>
    </location>
</feature>
<dbReference type="FunFam" id="3.80.10.10:FF:000599">
    <property type="entry name" value="Leucine-rich repeat-containing protein"/>
    <property type="match status" value="1"/>
</dbReference>
<dbReference type="SUPFAM" id="SSF50156">
    <property type="entry name" value="PDZ domain-like"/>
    <property type="match status" value="4"/>
</dbReference>
<comment type="caution">
    <text evidence="5">The sequence shown here is derived from an EMBL/GenBank/DDBJ whole genome shotgun (WGS) entry which is preliminary data.</text>
</comment>
<dbReference type="FunFam" id="3.80.10.10:FF:000036">
    <property type="entry name" value="protein scribble homolog isoform X1"/>
    <property type="match status" value="1"/>
</dbReference>
<dbReference type="SMART" id="SM00369">
    <property type="entry name" value="LRR_TYP"/>
    <property type="match status" value="14"/>
</dbReference>
<evidence type="ECO:0000259" key="4">
    <source>
        <dbReference type="PROSITE" id="PS50106"/>
    </source>
</evidence>
<keyword evidence="6" id="KW-1185">Reference proteome</keyword>
<proteinExistence type="predicted"/>
<dbReference type="FunFam" id="2.30.42.10:FF:000041">
    <property type="entry name" value="protein scribble homolog isoform X1"/>
    <property type="match status" value="1"/>
</dbReference>
<dbReference type="PROSITE" id="PS51450">
    <property type="entry name" value="LRR"/>
    <property type="match status" value="3"/>
</dbReference>
<dbReference type="GO" id="GO:0098609">
    <property type="term" value="P:cell-cell adhesion"/>
    <property type="evidence" value="ECO:0007669"/>
    <property type="project" value="TreeGrafter"/>
</dbReference>
<evidence type="ECO:0000256" key="2">
    <source>
        <dbReference type="ARBA" id="ARBA00022737"/>
    </source>
</evidence>
<feature type="region of interest" description="Disordered" evidence="3">
    <location>
        <begin position="1395"/>
        <end position="1422"/>
    </location>
</feature>
<feature type="compositionally biased region" description="Basic and acidic residues" evidence="3">
    <location>
        <begin position="951"/>
        <end position="965"/>
    </location>
</feature>
<dbReference type="Pfam" id="PF13855">
    <property type="entry name" value="LRR_8"/>
    <property type="match status" value="3"/>
</dbReference>
<feature type="region of interest" description="Disordered" evidence="3">
    <location>
        <begin position="1025"/>
        <end position="1080"/>
    </location>
</feature>
<dbReference type="InterPro" id="IPR001478">
    <property type="entry name" value="PDZ"/>
</dbReference>
<feature type="compositionally biased region" description="Basic and acidic residues" evidence="3">
    <location>
        <begin position="1395"/>
        <end position="1407"/>
    </location>
</feature>
<dbReference type="Gene3D" id="3.80.10.10">
    <property type="entry name" value="Ribonuclease Inhibitor"/>
    <property type="match status" value="3"/>
</dbReference>
<dbReference type="InterPro" id="IPR036034">
    <property type="entry name" value="PDZ_sf"/>
</dbReference>
<feature type="compositionally biased region" description="Acidic residues" evidence="3">
    <location>
        <begin position="561"/>
        <end position="572"/>
    </location>
</feature>
<dbReference type="GO" id="GO:0045197">
    <property type="term" value="P:establishment or maintenance of epithelial cell apical/basal polarity"/>
    <property type="evidence" value="ECO:0007669"/>
    <property type="project" value="TreeGrafter"/>
</dbReference>
<feature type="region of interest" description="Disordered" evidence="3">
    <location>
        <begin position="447"/>
        <end position="497"/>
    </location>
</feature>
<name>A0AAW1L942_POPJA</name>
<dbReference type="GO" id="GO:0019901">
    <property type="term" value="F:protein kinase binding"/>
    <property type="evidence" value="ECO:0007669"/>
    <property type="project" value="TreeGrafter"/>
</dbReference>
<dbReference type="CDD" id="cd06704">
    <property type="entry name" value="PDZ1_Scribble-like"/>
    <property type="match status" value="1"/>
</dbReference>
<dbReference type="GO" id="GO:0098968">
    <property type="term" value="P:neurotransmitter receptor transport postsynaptic membrane to endosome"/>
    <property type="evidence" value="ECO:0007669"/>
    <property type="project" value="TreeGrafter"/>
</dbReference>
<dbReference type="GO" id="GO:0045211">
    <property type="term" value="C:postsynaptic membrane"/>
    <property type="evidence" value="ECO:0007669"/>
    <property type="project" value="TreeGrafter"/>
</dbReference>
<dbReference type="PROSITE" id="PS50106">
    <property type="entry name" value="PDZ"/>
    <property type="match status" value="4"/>
</dbReference>
<feature type="compositionally biased region" description="Low complexity" evidence="3">
    <location>
        <begin position="1029"/>
        <end position="1062"/>
    </location>
</feature>
<keyword evidence="1" id="KW-0433">Leucine-rich repeat</keyword>
<dbReference type="PANTHER" id="PTHR23119">
    <property type="entry name" value="DISCS LARGE"/>
    <property type="match status" value="1"/>
</dbReference>
<dbReference type="InterPro" id="IPR003591">
    <property type="entry name" value="Leu-rich_rpt_typical-subtyp"/>
</dbReference>
<dbReference type="InterPro" id="IPR050614">
    <property type="entry name" value="Synaptic_Scaffolding_LAP-MAGUK"/>
</dbReference>
<evidence type="ECO:0000313" key="5">
    <source>
        <dbReference type="EMBL" id="KAK9730449.1"/>
    </source>
</evidence>
<protein>
    <submittedName>
        <fullName evidence="5">PDZ domain</fullName>
    </submittedName>
</protein>
<feature type="region of interest" description="Disordered" evidence="3">
    <location>
        <begin position="898"/>
        <end position="923"/>
    </location>
</feature>
<dbReference type="Proteomes" id="UP001458880">
    <property type="component" value="Unassembled WGS sequence"/>
</dbReference>
<dbReference type="InterPro" id="IPR001611">
    <property type="entry name" value="Leu-rich_rpt"/>
</dbReference>
<dbReference type="GO" id="GO:0016323">
    <property type="term" value="C:basolateral plasma membrane"/>
    <property type="evidence" value="ECO:0007669"/>
    <property type="project" value="TreeGrafter"/>
</dbReference>
<feature type="compositionally biased region" description="Polar residues" evidence="3">
    <location>
        <begin position="966"/>
        <end position="991"/>
    </location>
</feature>
<dbReference type="FunFam" id="3.80.10.10:FF:000076">
    <property type="entry name" value="protein lap4 isoform X23"/>
    <property type="match status" value="1"/>
</dbReference>
<dbReference type="InterPro" id="IPR032675">
    <property type="entry name" value="LRR_dom_sf"/>
</dbReference>
<dbReference type="CDD" id="cd06703">
    <property type="entry name" value="PDZ2_Scribble-like"/>
    <property type="match status" value="1"/>
</dbReference>
<feature type="domain" description="PDZ" evidence="4">
    <location>
        <begin position="1270"/>
        <end position="1354"/>
    </location>
</feature>
<feature type="region of interest" description="Disordered" evidence="3">
    <location>
        <begin position="555"/>
        <end position="602"/>
    </location>
</feature>
<feature type="compositionally biased region" description="Basic and acidic residues" evidence="3">
    <location>
        <begin position="774"/>
        <end position="784"/>
    </location>
</feature>
<dbReference type="GO" id="GO:0014069">
    <property type="term" value="C:postsynaptic density"/>
    <property type="evidence" value="ECO:0007669"/>
    <property type="project" value="TreeGrafter"/>
</dbReference>
<evidence type="ECO:0000256" key="1">
    <source>
        <dbReference type="ARBA" id="ARBA00022614"/>
    </source>
</evidence>
<gene>
    <name evidence="5" type="ORF">QE152_g15185</name>
</gene>
<dbReference type="PANTHER" id="PTHR23119:SF44">
    <property type="entry name" value="PROTEIN LAP4"/>
    <property type="match status" value="1"/>
</dbReference>
<feature type="compositionally biased region" description="Low complexity" evidence="3">
    <location>
        <begin position="898"/>
        <end position="915"/>
    </location>
</feature>
<dbReference type="SMART" id="SM00365">
    <property type="entry name" value="LRR_SD22"/>
    <property type="match status" value="4"/>
</dbReference>
<feature type="region of interest" description="Disordered" evidence="3">
    <location>
        <begin position="774"/>
        <end position="798"/>
    </location>
</feature>
<organism evidence="5 6">
    <name type="scientific">Popillia japonica</name>
    <name type="common">Japanese beetle</name>
    <dbReference type="NCBI Taxonomy" id="7064"/>
    <lineage>
        <taxon>Eukaryota</taxon>
        <taxon>Metazoa</taxon>
        <taxon>Ecdysozoa</taxon>
        <taxon>Arthropoda</taxon>
        <taxon>Hexapoda</taxon>
        <taxon>Insecta</taxon>
        <taxon>Pterygota</taxon>
        <taxon>Neoptera</taxon>
        <taxon>Endopterygota</taxon>
        <taxon>Coleoptera</taxon>
        <taxon>Polyphaga</taxon>
        <taxon>Scarabaeiformia</taxon>
        <taxon>Scarabaeidae</taxon>
        <taxon>Rutelinae</taxon>
        <taxon>Popillia</taxon>
    </lineage>
</organism>
<feature type="compositionally biased region" description="Low complexity" evidence="3">
    <location>
        <begin position="1102"/>
        <end position="1113"/>
    </location>
</feature>
<dbReference type="Pfam" id="PF23598">
    <property type="entry name" value="LRR_14"/>
    <property type="match status" value="1"/>
</dbReference>
<feature type="domain" description="PDZ" evidence="4">
    <location>
        <begin position="809"/>
        <end position="897"/>
    </location>
</feature>